<comment type="caution">
    <text evidence="2">The sequence shown here is derived from an EMBL/GenBank/DDBJ whole genome shotgun (WGS) entry which is preliminary data.</text>
</comment>
<gene>
    <name evidence="2" type="ORF">DPMN_055345</name>
</gene>
<keyword evidence="1" id="KW-0732">Signal</keyword>
<feature type="signal peptide" evidence="1">
    <location>
        <begin position="1"/>
        <end position="15"/>
    </location>
</feature>
<reference evidence="2" key="1">
    <citation type="journal article" date="2019" name="bioRxiv">
        <title>The Genome of the Zebra Mussel, Dreissena polymorpha: A Resource for Invasive Species Research.</title>
        <authorList>
            <person name="McCartney M.A."/>
            <person name="Auch B."/>
            <person name="Kono T."/>
            <person name="Mallez S."/>
            <person name="Zhang Y."/>
            <person name="Obille A."/>
            <person name="Becker A."/>
            <person name="Abrahante J.E."/>
            <person name="Garbe J."/>
            <person name="Badalamenti J.P."/>
            <person name="Herman A."/>
            <person name="Mangelson H."/>
            <person name="Liachko I."/>
            <person name="Sullivan S."/>
            <person name="Sone E.D."/>
            <person name="Koren S."/>
            <person name="Silverstein K.A.T."/>
            <person name="Beckman K.B."/>
            <person name="Gohl D.M."/>
        </authorList>
    </citation>
    <scope>NUCLEOTIDE SEQUENCE</scope>
    <source>
        <strain evidence="2">Duluth1</strain>
        <tissue evidence="2">Whole animal</tissue>
    </source>
</reference>
<name>A0A9D4CQL2_DREPO</name>
<feature type="chain" id="PRO_5039444835" evidence="1">
    <location>
        <begin position="16"/>
        <end position="73"/>
    </location>
</feature>
<organism evidence="2 3">
    <name type="scientific">Dreissena polymorpha</name>
    <name type="common">Zebra mussel</name>
    <name type="synonym">Mytilus polymorpha</name>
    <dbReference type="NCBI Taxonomy" id="45954"/>
    <lineage>
        <taxon>Eukaryota</taxon>
        <taxon>Metazoa</taxon>
        <taxon>Spiralia</taxon>
        <taxon>Lophotrochozoa</taxon>
        <taxon>Mollusca</taxon>
        <taxon>Bivalvia</taxon>
        <taxon>Autobranchia</taxon>
        <taxon>Heteroconchia</taxon>
        <taxon>Euheterodonta</taxon>
        <taxon>Imparidentia</taxon>
        <taxon>Neoheterodontei</taxon>
        <taxon>Myida</taxon>
        <taxon>Dreissenoidea</taxon>
        <taxon>Dreissenidae</taxon>
        <taxon>Dreissena</taxon>
    </lineage>
</organism>
<sequence>MNFLCLCVFLGVTLADDVPYGYEPHKGEPMWKVCPAIECPFMPPPGCSEPQFKVGLDGVTMCSMCPRDICMYA</sequence>
<evidence type="ECO:0000313" key="2">
    <source>
        <dbReference type="EMBL" id="KAH3729377.1"/>
    </source>
</evidence>
<evidence type="ECO:0000256" key="1">
    <source>
        <dbReference type="SAM" id="SignalP"/>
    </source>
</evidence>
<dbReference type="Proteomes" id="UP000828390">
    <property type="component" value="Unassembled WGS sequence"/>
</dbReference>
<protein>
    <submittedName>
        <fullName evidence="2">Uncharacterized protein</fullName>
    </submittedName>
</protein>
<evidence type="ECO:0000313" key="3">
    <source>
        <dbReference type="Proteomes" id="UP000828390"/>
    </source>
</evidence>
<proteinExistence type="predicted"/>
<reference evidence="2" key="2">
    <citation type="submission" date="2020-11" db="EMBL/GenBank/DDBJ databases">
        <authorList>
            <person name="McCartney M.A."/>
            <person name="Auch B."/>
            <person name="Kono T."/>
            <person name="Mallez S."/>
            <person name="Becker A."/>
            <person name="Gohl D.M."/>
            <person name="Silverstein K.A.T."/>
            <person name="Koren S."/>
            <person name="Bechman K.B."/>
            <person name="Herman A."/>
            <person name="Abrahante J.E."/>
            <person name="Garbe J."/>
        </authorList>
    </citation>
    <scope>NUCLEOTIDE SEQUENCE</scope>
    <source>
        <strain evidence="2">Duluth1</strain>
        <tissue evidence="2">Whole animal</tissue>
    </source>
</reference>
<keyword evidence="3" id="KW-1185">Reference proteome</keyword>
<dbReference type="EMBL" id="JAIWYP010000012">
    <property type="protein sequence ID" value="KAH3729377.1"/>
    <property type="molecule type" value="Genomic_DNA"/>
</dbReference>
<accession>A0A9D4CQL2</accession>
<dbReference type="AlphaFoldDB" id="A0A9D4CQL2"/>